<protein>
    <submittedName>
        <fullName evidence="2">Uncharacterized protein</fullName>
    </submittedName>
</protein>
<dbReference type="EMBL" id="QGKV02001507">
    <property type="protein sequence ID" value="KAF3532122.1"/>
    <property type="molecule type" value="Genomic_DNA"/>
</dbReference>
<reference evidence="2 3" key="1">
    <citation type="journal article" date="2020" name="BMC Genomics">
        <title>Intraspecific diversification of the crop wild relative Brassica cretica Lam. using demographic model selection.</title>
        <authorList>
            <person name="Kioukis A."/>
            <person name="Michalopoulou V.A."/>
            <person name="Briers L."/>
            <person name="Pirintsos S."/>
            <person name="Studholme D.J."/>
            <person name="Pavlidis P."/>
            <person name="Sarris P.F."/>
        </authorList>
    </citation>
    <scope>NUCLEOTIDE SEQUENCE [LARGE SCALE GENOMIC DNA]</scope>
    <source>
        <strain evidence="3">cv. PFS-1207/04</strain>
    </source>
</reference>
<evidence type="ECO:0000256" key="1">
    <source>
        <dbReference type="SAM" id="MobiDB-lite"/>
    </source>
</evidence>
<feature type="compositionally biased region" description="Basic and acidic residues" evidence="1">
    <location>
        <begin position="39"/>
        <end position="51"/>
    </location>
</feature>
<name>A0ABQ7BHP0_BRACR</name>
<sequence>MSHWIHYNAISCVDDESKVKREIASKPKPPSPPPATSDEELKSSSEKEKGTRSKSVKNMQLRKTKEANQDLGAFKEGYLCNLRILTVKQLAIDSQLNQSKRRIGFIPKGLGTAGDQLTSAWRSVPVRTSVAIAERLPSRAGGSCGTMGPCVPKAEPGLGQRLGELVFGGETAKKQSGG</sequence>
<dbReference type="Proteomes" id="UP000266723">
    <property type="component" value="Unassembled WGS sequence"/>
</dbReference>
<organism evidence="2 3">
    <name type="scientific">Brassica cretica</name>
    <name type="common">Mustard</name>
    <dbReference type="NCBI Taxonomy" id="69181"/>
    <lineage>
        <taxon>Eukaryota</taxon>
        <taxon>Viridiplantae</taxon>
        <taxon>Streptophyta</taxon>
        <taxon>Embryophyta</taxon>
        <taxon>Tracheophyta</taxon>
        <taxon>Spermatophyta</taxon>
        <taxon>Magnoliopsida</taxon>
        <taxon>eudicotyledons</taxon>
        <taxon>Gunneridae</taxon>
        <taxon>Pentapetalae</taxon>
        <taxon>rosids</taxon>
        <taxon>malvids</taxon>
        <taxon>Brassicales</taxon>
        <taxon>Brassicaceae</taxon>
        <taxon>Brassiceae</taxon>
        <taxon>Brassica</taxon>
    </lineage>
</organism>
<comment type="caution">
    <text evidence="2">The sequence shown here is derived from an EMBL/GenBank/DDBJ whole genome shotgun (WGS) entry which is preliminary data.</text>
</comment>
<feature type="region of interest" description="Disordered" evidence="1">
    <location>
        <begin position="18"/>
        <end position="63"/>
    </location>
</feature>
<gene>
    <name evidence="2" type="ORF">DY000_02040920</name>
</gene>
<evidence type="ECO:0000313" key="2">
    <source>
        <dbReference type="EMBL" id="KAF3532122.1"/>
    </source>
</evidence>
<keyword evidence="3" id="KW-1185">Reference proteome</keyword>
<proteinExistence type="predicted"/>
<accession>A0ABQ7BHP0</accession>
<evidence type="ECO:0000313" key="3">
    <source>
        <dbReference type="Proteomes" id="UP000266723"/>
    </source>
</evidence>